<keyword evidence="1" id="KW-0472">Membrane</keyword>
<gene>
    <name evidence="2" type="ORF">C3Y92_02625</name>
</gene>
<accession>A0A4P6HGD4</accession>
<name>A0A4P6HGD4_9BACT</name>
<feature type="transmembrane region" description="Helical" evidence="1">
    <location>
        <begin position="114"/>
        <end position="134"/>
    </location>
</feature>
<reference evidence="2 3" key="1">
    <citation type="submission" date="2018-02" db="EMBL/GenBank/DDBJ databases">
        <title>Genome sequence of Desulfovibrio carbinolicus DSM 3852.</title>
        <authorList>
            <person name="Wilbanks E."/>
            <person name="Skennerton C.T."/>
            <person name="Orphan V.J."/>
        </authorList>
    </citation>
    <scope>NUCLEOTIDE SEQUENCE [LARGE SCALE GENOMIC DNA]</scope>
    <source>
        <strain evidence="2 3">DSM 3852</strain>
    </source>
</reference>
<dbReference type="RefSeq" id="WP_129349242.1">
    <property type="nucleotide sequence ID" value="NZ_CP026538.1"/>
</dbReference>
<dbReference type="OrthoDB" id="9791302at2"/>
<dbReference type="KEGG" id="dcb:C3Y92_02625"/>
<feature type="transmembrane region" description="Helical" evidence="1">
    <location>
        <begin position="83"/>
        <end position="108"/>
    </location>
</feature>
<keyword evidence="1" id="KW-1133">Transmembrane helix</keyword>
<feature type="transmembrane region" description="Helical" evidence="1">
    <location>
        <begin position="18"/>
        <end position="39"/>
    </location>
</feature>
<proteinExistence type="predicted"/>
<sequence>MTTDTTQTPPEQIVYSNMLFYGCWGSLALMAATYLLYVLGVLTPHVPLDTVTQLWSQPVKAYLTQGNVPTGWGWFKLIVKGDFINFAGIVLLAGMTILCYIPLVGAYFKKKEPIFAVIAILEILVLAVAASGVVGSGGH</sequence>
<protein>
    <submittedName>
        <fullName evidence="2">DUF1634 domain-containing protein</fullName>
    </submittedName>
</protein>
<dbReference type="Proteomes" id="UP000293296">
    <property type="component" value="Chromosome"/>
</dbReference>
<evidence type="ECO:0000256" key="1">
    <source>
        <dbReference type="SAM" id="Phobius"/>
    </source>
</evidence>
<dbReference type="AlphaFoldDB" id="A0A4P6HGD4"/>
<organism evidence="2 3">
    <name type="scientific">Solidesulfovibrio carbinolicus</name>
    <dbReference type="NCBI Taxonomy" id="296842"/>
    <lineage>
        <taxon>Bacteria</taxon>
        <taxon>Pseudomonadati</taxon>
        <taxon>Thermodesulfobacteriota</taxon>
        <taxon>Desulfovibrionia</taxon>
        <taxon>Desulfovibrionales</taxon>
        <taxon>Desulfovibrionaceae</taxon>
        <taxon>Solidesulfovibrio</taxon>
    </lineage>
</organism>
<evidence type="ECO:0000313" key="3">
    <source>
        <dbReference type="Proteomes" id="UP000293296"/>
    </source>
</evidence>
<keyword evidence="3" id="KW-1185">Reference proteome</keyword>
<keyword evidence="1" id="KW-0812">Transmembrane</keyword>
<evidence type="ECO:0000313" key="2">
    <source>
        <dbReference type="EMBL" id="QAZ66191.1"/>
    </source>
</evidence>
<dbReference type="EMBL" id="CP026538">
    <property type="protein sequence ID" value="QAZ66191.1"/>
    <property type="molecule type" value="Genomic_DNA"/>
</dbReference>